<accession>Q6FDL5</accession>
<reference evidence="1 2" key="1">
    <citation type="journal article" date="2004" name="Nucleic Acids Res.">
        <title>Unique features revealed by the genome sequence of Acinetobacter sp. ADP1, a versatile and naturally transformation competent bacterium.</title>
        <authorList>
            <person name="Barbe V."/>
            <person name="Vallenet D."/>
            <person name="Fonknechten N."/>
            <person name="Kreimeyer A."/>
            <person name="Oztas S."/>
            <person name="Labarre L."/>
            <person name="Cruveiller S."/>
            <person name="Robert C."/>
            <person name="Duprat S."/>
            <person name="Wincker P."/>
            <person name="Ornston L.N."/>
            <person name="Weissenbach J."/>
            <person name="Marliere P."/>
            <person name="Cohen G.N."/>
            <person name="Medigue C."/>
        </authorList>
    </citation>
    <scope>NUCLEOTIDE SEQUENCE [LARGE SCALE GENOMIC DNA]</scope>
    <source>
        <strain evidence="2">ATCC 33305 / BD413 / ADP1</strain>
    </source>
</reference>
<protein>
    <submittedName>
        <fullName evidence="1">Putative hemagglutinin/hemolysin-related protein</fullName>
    </submittedName>
</protein>
<dbReference type="OrthoDB" id="6629726at2"/>
<dbReference type="BioCyc" id="ASP62977:ACIAD_RS04380-MONOMER"/>
<name>Q6FDL5_ACIAD</name>
<evidence type="ECO:0000313" key="2">
    <source>
        <dbReference type="Proteomes" id="UP000000430"/>
    </source>
</evidence>
<sequence>MLQRYIDKGLFSHNIGGQISAKDSMALKVGGNLNIESTTRTSESQVGNFSASSTNLDRVAGLYVGNGSTKQLDPNQATLMLNVAGNSSLKGTQINNSNGATVLNTTGNVDLGTVSVGKQETLKIDDKNGYQLKQQQDVGSQINSAGSLLINGQNINIKGSELSSEQGTTQISATDHLNIEEGRKTSDMESQWSSKSKGVLGSTKKTSYFHNQSDEAISSTIDGKNVVLNANNIDIRGSNVVSDELTQIQAKQNVNITAAENYSSNESQQTKKKSGLTASFSDGVASVGYSKSSSNIKQQSSNVGLTQSQISSENGNTNIIAGQDLTTQAALLNAGKDLNLSAKNIHLNAGYTSNKQQTEIQTKQSGLSVGVTYSSALAGKSAYDKSMDAKPVVGRLEVSAGYNQVIGRQTSDAKRGWRVDFDPEKGTHINIWDYSKGKGPDKAIKRVIPFEGNENTFKTLLKQLNR</sequence>
<proteinExistence type="predicted"/>
<dbReference type="InterPro" id="IPR025157">
    <property type="entry name" value="Hemagglutinin_rpt"/>
</dbReference>
<dbReference type="eggNOG" id="COG3210">
    <property type="taxonomic scope" value="Bacteria"/>
</dbReference>
<evidence type="ECO:0000313" key="1">
    <source>
        <dbReference type="EMBL" id="CAG67843.1"/>
    </source>
</evidence>
<dbReference type="GeneID" id="45233403"/>
<dbReference type="Proteomes" id="UP000000430">
    <property type="component" value="Chromosome"/>
</dbReference>
<gene>
    <name evidence="1" type="ordered locus">ACIAD0948</name>
</gene>
<dbReference type="KEGG" id="aci:ACIAD0948"/>
<dbReference type="HOGENOM" id="CLU_586119_0_0_6"/>
<dbReference type="GO" id="GO:0003824">
    <property type="term" value="F:catalytic activity"/>
    <property type="evidence" value="ECO:0007669"/>
    <property type="project" value="UniProtKB-ARBA"/>
</dbReference>
<organism evidence="1 2">
    <name type="scientific">Acinetobacter baylyi (strain ATCC 33305 / BD413 / ADP1)</name>
    <dbReference type="NCBI Taxonomy" id="62977"/>
    <lineage>
        <taxon>Bacteria</taxon>
        <taxon>Pseudomonadati</taxon>
        <taxon>Pseudomonadota</taxon>
        <taxon>Gammaproteobacteria</taxon>
        <taxon>Moraxellales</taxon>
        <taxon>Moraxellaceae</taxon>
        <taxon>Acinetobacter</taxon>
    </lineage>
</organism>
<dbReference type="Pfam" id="PF13332">
    <property type="entry name" value="Fil_haemagg_2"/>
    <property type="match status" value="1"/>
</dbReference>
<dbReference type="AlphaFoldDB" id="Q6FDL5"/>
<dbReference type="CDD" id="cd20692">
    <property type="entry name" value="CdiA-CT_Ec-like"/>
    <property type="match status" value="1"/>
</dbReference>
<dbReference type="EMBL" id="CR543861">
    <property type="protein sequence ID" value="CAG67843.1"/>
    <property type="molecule type" value="Genomic_DNA"/>
</dbReference>
<dbReference type="eggNOG" id="COG3064">
    <property type="taxonomic scope" value="Bacteria"/>
</dbReference>
<dbReference type="RefSeq" id="WP_011182174.1">
    <property type="nucleotide sequence ID" value="NC_005966.1"/>
</dbReference>
<dbReference type="STRING" id="202950.GCA_001485005_03301"/>